<evidence type="ECO:0000256" key="4">
    <source>
        <dbReference type="ARBA" id="ARBA00022980"/>
    </source>
</evidence>
<dbReference type="OrthoDB" id="9808966at2"/>
<dbReference type="KEGG" id="pnd:Pla175_39380"/>
<dbReference type="InterPro" id="IPR035566">
    <property type="entry name" value="Ribosomal_protein_bL20_C"/>
</dbReference>
<comment type="function">
    <text evidence="7 8">Binds directly to 23S ribosomal RNA and is necessary for the in vitro assembly process of the 50S ribosomal subunit. It is not involved in the protein synthesizing functions of that subunit.</text>
</comment>
<comment type="similarity">
    <text evidence="1 7 8">Belongs to the bacterial ribosomal protein bL20 family.</text>
</comment>
<dbReference type="InterPro" id="IPR005813">
    <property type="entry name" value="Ribosomal_bL20"/>
</dbReference>
<accession>A0A518DGG9</accession>
<dbReference type="RefSeq" id="WP_145289195.1">
    <property type="nucleotide sequence ID" value="NZ_CP036291.1"/>
</dbReference>
<evidence type="ECO:0000313" key="9">
    <source>
        <dbReference type="EMBL" id="QDU90532.1"/>
    </source>
</evidence>
<evidence type="ECO:0000256" key="3">
    <source>
        <dbReference type="ARBA" id="ARBA00022884"/>
    </source>
</evidence>
<dbReference type="SUPFAM" id="SSF74731">
    <property type="entry name" value="Ribosomal protein L20"/>
    <property type="match status" value="1"/>
</dbReference>
<evidence type="ECO:0000256" key="8">
    <source>
        <dbReference type="RuleBase" id="RU000560"/>
    </source>
</evidence>
<dbReference type="GO" id="GO:0005840">
    <property type="term" value="C:ribosome"/>
    <property type="evidence" value="ECO:0007669"/>
    <property type="project" value="UniProtKB-KW"/>
</dbReference>
<evidence type="ECO:0000256" key="6">
    <source>
        <dbReference type="ARBA" id="ARBA00035172"/>
    </source>
</evidence>
<keyword evidence="4 7" id="KW-0689">Ribosomal protein</keyword>
<evidence type="ECO:0000256" key="1">
    <source>
        <dbReference type="ARBA" id="ARBA00007698"/>
    </source>
</evidence>
<organism evidence="9 10">
    <name type="scientific">Pirellulimonas nuda</name>
    <dbReference type="NCBI Taxonomy" id="2528009"/>
    <lineage>
        <taxon>Bacteria</taxon>
        <taxon>Pseudomonadati</taxon>
        <taxon>Planctomycetota</taxon>
        <taxon>Planctomycetia</taxon>
        <taxon>Pirellulales</taxon>
        <taxon>Lacipirellulaceae</taxon>
        <taxon>Pirellulimonas</taxon>
    </lineage>
</organism>
<dbReference type="PRINTS" id="PR00062">
    <property type="entry name" value="RIBOSOMALL20"/>
</dbReference>
<keyword evidence="10" id="KW-1185">Reference proteome</keyword>
<dbReference type="NCBIfam" id="TIGR01032">
    <property type="entry name" value="rplT_bact"/>
    <property type="match status" value="1"/>
</dbReference>
<reference evidence="9 10" key="1">
    <citation type="submission" date="2019-02" db="EMBL/GenBank/DDBJ databases">
        <title>Deep-cultivation of Planctomycetes and their phenomic and genomic characterization uncovers novel biology.</title>
        <authorList>
            <person name="Wiegand S."/>
            <person name="Jogler M."/>
            <person name="Boedeker C."/>
            <person name="Pinto D."/>
            <person name="Vollmers J."/>
            <person name="Rivas-Marin E."/>
            <person name="Kohn T."/>
            <person name="Peeters S.H."/>
            <person name="Heuer A."/>
            <person name="Rast P."/>
            <person name="Oberbeckmann S."/>
            <person name="Bunk B."/>
            <person name="Jeske O."/>
            <person name="Meyerdierks A."/>
            <person name="Storesund J.E."/>
            <person name="Kallscheuer N."/>
            <person name="Luecker S."/>
            <person name="Lage O.M."/>
            <person name="Pohl T."/>
            <person name="Merkel B.J."/>
            <person name="Hornburger P."/>
            <person name="Mueller R.-W."/>
            <person name="Bruemmer F."/>
            <person name="Labrenz M."/>
            <person name="Spormann A.M."/>
            <person name="Op den Camp H."/>
            <person name="Overmann J."/>
            <person name="Amann R."/>
            <person name="Jetten M.S.M."/>
            <person name="Mascher T."/>
            <person name="Medema M.H."/>
            <person name="Devos D.P."/>
            <person name="Kaster A.-K."/>
            <person name="Ovreas L."/>
            <person name="Rohde M."/>
            <person name="Galperin M.Y."/>
            <person name="Jogler C."/>
        </authorList>
    </citation>
    <scope>NUCLEOTIDE SEQUENCE [LARGE SCALE GENOMIC DNA]</scope>
    <source>
        <strain evidence="9 10">Pla175</strain>
    </source>
</reference>
<evidence type="ECO:0000256" key="5">
    <source>
        <dbReference type="ARBA" id="ARBA00023274"/>
    </source>
</evidence>
<evidence type="ECO:0000256" key="2">
    <source>
        <dbReference type="ARBA" id="ARBA00022730"/>
    </source>
</evidence>
<sequence>MRVTTGVPRNRRRKRLFKQVKGYVGGRRKLIRTAQETLDRAGAYSFRDRKVRAREFRKLWIIRINAAARERGVRYSQFIAGLKKAGIELDRKTLSEMAIHDAAAFDAVVAKVKDALAA</sequence>
<dbReference type="CDD" id="cd07026">
    <property type="entry name" value="Ribosomal_L20"/>
    <property type="match status" value="1"/>
</dbReference>
<dbReference type="AlphaFoldDB" id="A0A518DGG9"/>
<protein>
    <recommendedName>
        <fullName evidence="6 7">Large ribosomal subunit protein bL20</fullName>
    </recommendedName>
</protein>
<keyword evidence="5 7" id="KW-0687">Ribonucleoprotein</keyword>
<name>A0A518DGG9_9BACT</name>
<dbReference type="PANTHER" id="PTHR10986">
    <property type="entry name" value="39S RIBOSOMAL PROTEIN L20"/>
    <property type="match status" value="1"/>
</dbReference>
<dbReference type="Pfam" id="PF00453">
    <property type="entry name" value="Ribosomal_L20"/>
    <property type="match status" value="1"/>
</dbReference>
<dbReference type="Proteomes" id="UP000317429">
    <property type="component" value="Chromosome"/>
</dbReference>
<dbReference type="HAMAP" id="MF_00382">
    <property type="entry name" value="Ribosomal_bL20"/>
    <property type="match status" value="1"/>
</dbReference>
<dbReference type="GO" id="GO:0003735">
    <property type="term" value="F:structural constituent of ribosome"/>
    <property type="evidence" value="ECO:0007669"/>
    <property type="project" value="InterPro"/>
</dbReference>
<dbReference type="EMBL" id="CP036291">
    <property type="protein sequence ID" value="QDU90532.1"/>
    <property type="molecule type" value="Genomic_DNA"/>
</dbReference>
<dbReference type="GO" id="GO:1990904">
    <property type="term" value="C:ribonucleoprotein complex"/>
    <property type="evidence" value="ECO:0007669"/>
    <property type="project" value="UniProtKB-KW"/>
</dbReference>
<dbReference type="GO" id="GO:0006412">
    <property type="term" value="P:translation"/>
    <property type="evidence" value="ECO:0007669"/>
    <property type="project" value="InterPro"/>
</dbReference>
<evidence type="ECO:0000313" key="10">
    <source>
        <dbReference type="Proteomes" id="UP000317429"/>
    </source>
</evidence>
<dbReference type="Gene3D" id="1.10.1900.20">
    <property type="entry name" value="Ribosomal protein L20"/>
    <property type="match status" value="1"/>
</dbReference>
<dbReference type="Gene3D" id="6.10.160.10">
    <property type="match status" value="1"/>
</dbReference>
<keyword evidence="3 7" id="KW-0694">RNA-binding</keyword>
<dbReference type="FunFam" id="1.10.1900.20:FF:000001">
    <property type="entry name" value="50S ribosomal protein L20"/>
    <property type="match status" value="1"/>
</dbReference>
<keyword evidence="2 7" id="KW-0699">rRNA-binding</keyword>
<proteinExistence type="inferred from homology"/>
<gene>
    <name evidence="7 9" type="primary">rplT</name>
    <name evidence="9" type="ORF">Pla175_39380</name>
</gene>
<dbReference type="GO" id="GO:0019843">
    <property type="term" value="F:rRNA binding"/>
    <property type="evidence" value="ECO:0007669"/>
    <property type="project" value="UniProtKB-UniRule"/>
</dbReference>
<evidence type="ECO:0000256" key="7">
    <source>
        <dbReference type="HAMAP-Rule" id="MF_00382"/>
    </source>
</evidence>
<dbReference type="GO" id="GO:0000027">
    <property type="term" value="P:ribosomal large subunit assembly"/>
    <property type="evidence" value="ECO:0007669"/>
    <property type="project" value="UniProtKB-UniRule"/>
</dbReference>